<reference evidence="5 6" key="1">
    <citation type="journal article" date="2021" name="Nat. Plants">
        <title>The Taxus genome provides insights into paclitaxel biosynthesis.</title>
        <authorList>
            <person name="Xiong X."/>
            <person name="Gou J."/>
            <person name="Liao Q."/>
            <person name="Li Y."/>
            <person name="Zhou Q."/>
            <person name="Bi G."/>
            <person name="Li C."/>
            <person name="Du R."/>
            <person name="Wang X."/>
            <person name="Sun T."/>
            <person name="Guo L."/>
            <person name="Liang H."/>
            <person name="Lu P."/>
            <person name="Wu Y."/>
            <person name="Zhang Z."/>
            <person name="Ro D.K."/>
            <person name="Shang Y."/>
            <person name="Huang S."/>
            <person name="Yan J."/>
        </authorList>
    </citation>
    <scope>NUCLEOTIDE SEQUENCE [LARGE SCALE GENOMIC DNA]</scope>
    <source>
        <strain evidence="5">Ta-2019</strain>
    </source>
</reference>
<evidence type="ECO:0000256" key="4">
    <source>
        <dbReference type="ARBA" id="ARBA00023004"/>
    </source>
</evidence>
<dbReference type="AlphaFoldDB" id="A0AA38G9K5"/>
<feature type="non-terminal residue" evidence="5">
    <location>
        <position position="1"/>
    </location>
</feature>
<proteinExistence type="inferred from homology"/>
<evidence type="ECO:0000256" key="3">
    <source>
        <dbReference type="ARBA" id="ARBA00023002"/>
    </source>
</evidence>
<evidence type="ECO:0000256" key="2">
    <source>
        <dbReference type="ARBA" id="ARBA00022723"/>
    </source>
</evidence>
<evidence type="ECO:0000313" key="6">
    <source>
        <dbReference type="Proteomes" id="UP000824469"/>
    </source>
</evidence>
<keyword evidence="4" id="KW-0408">Iron</keyword>
<organism evidence="5 6">
    <name type="scientific">Taxus chinensis</name>
    <name type="common">Chinese yew</name>
    <name type="synonym">Taxus wallichiana var. chinensis</name>
    <dbReference type="NCBI Taxonomy" id="29808"/>
    <lineage>
        <taxon>Eukaryota</taxon>
        <taxon>Viridiplantae</taxon>
        <taxon>Streptophyta</taxon>
        <taxon>Embryophyta</taxon>
        <taxon>Tracheophyta</taxon>
        <taxon>Spermatophyta</taxon>
        <taxon>Pinopsida</taxon>
        <taxon>Pinidae</taxon>
        <taxon>Conifers II</taxon>
        <taxon>Cupressales</taxon>
        <taxon>Taxaceae</taxon>
        <taxon>Taxus</taxon>
    </lineage>
</organism>
<comment type="caution">
    <text evidence="5">The sequence shown here is derived from an EMBL/GenBank/DDBJ whole genome shotgun (WGS) entry which is preliminary data.</text>
</comment>
<evidence type="ECO:0000313" key="5">
    <source>
        <dbReference type="EMBL" id="KAH9317485.1"/>
    </source>
</evidence>
<keyword evidence="2" id="KW-0479">Metal-binding</keyword>
<name>A0AA38G9K5_TAXCH</name>
<keyword evidence="3" id="KW-0560">Oxidoreductase</keyword>
<protein>
    <submittedName>
        <fullName evidence="5">Uncharacterized protein</fullName>
    </submittedName>
</protein>
<keyword evidence="6" id="KW-1185">Reference proteome</keyword>
<accession>A0AA38G9K5</accession>
<dbReference type="PANTHER" id="PTHR24296">
    <property type="entry name" value="CYTOCHROME P450"/>
    <property type="match status" value="1"/>
</dbReference>
<dbReference type="GO" id="GO:0046872">
    <property type="term" value="F:metal ion binding"/>
    <property type="evidence" value="ECO:0007669"/>
    <property type="project" value="UniProtKB-KW"/>
</dbReference>
<evidence type="ECO:0000256" key="1">
    <source>
        <dbReference type="ARBA" id="ARBA00010617"/>
    </source>
</evidence>
<dbReference type="EMBL" id="JAHRHJ020000004">
    <property type="protein sequence ID" value="KAH9317485.1"/>
    <property type="molecule type" value="Genomic_DNA"/>
</dbReference>
<feature type="non-terminal residue" evidence="5">
    <location>
        <position position="69"/>
    </location>
</feature>
<comment type="similarity">
    <text evidence="1">Belongs to the cytochrome P450 family.</text>
</comment>
<dbReference type="Proteomes" id="UP000824469">
    <property type="component" value="Unassembled WGS sequence"/>
</dbReference>
<dbReference type="GO" id="GO:0016491">
    <property type="term" value="F:oxidoreductase activity"/>
    <property type="evidence" value="ECO:0007669"/>
    <property type="project" value="UniProtKB-KW"/>
</dbReference>
<sequence>VAFGVDPACLNLSLTQVAFARAFDDSTELSFGRIFYNVPFLRRIKKLFDIGSERRLRQAIAVVDDFALG</sequence>
<gene>
    <name evidence="5" type="ORF">KI387_019254</name>
</gene>